<comment type="caution">
    <text evidence="4">The sequence shown here is derived from an EMBL/GenBank/DDBJ whole genome shotgun (WGS) entry which is preliminary data.</text>
</comment>
<accession>A0ABV9XPS5</accession>
<feature type="region of interest" description="Disordered" evidence="2">
    <location>
        <begin position="56"/>
        <end position="95"/>
    </location>
</feature>
<dbReference type="SUPFAM" id="SSF63817">
    <property type="entry name" value="Sortase"/>
    <property type="match status" value="1"/>
</dbReference>
<reference evidence="5" key="1">
    <citation type="journal article" date="2019" name="Int. J. Syst. Evol. Microbiol.">
        <title>The Global Catalogue of Microorganisms (GCM) 10K type strain sequencing project: providing services to taxonomists for standard genome sequencing and annotation.</title>
        <authorList>
            <consortium name="The Broad Institute Genomics Platform"/>
            <consortium name="The Broad Institute Genome Sequencing Center for Infectious Disease"/>
            <person name="Wu L."/>
            <person name="Ma J."/>
        </authorList>
    </citation>
    <scope>NUCLEOTIDE SEQUENCE [LARGE SCALE GENOMIC DNA]</scope>
    <source>
        <strain evidence="5">CGMCC 4.1648</strain>
    </source>
</reference>
<evidence type="ECO:0000313" key="5">
    <source>
        <dbReference type="Proteomes" id="UP001595829"/>
    </source>
</evidence>
<organism evidence="4 5">
    <name type="scientific">Streptomyces coeruleoprunus</name>
    <dbReference type="NCBI Taxonomy" id="285563"/>
    <lineage>
        <taxon>Bacteria</taxon>
        <taxon>Bacillati</taxon>
        <taxon>Actinomycetota</taxon>
        <taxon>Actinomycetes</taxon>
        <taxon>Kitasatosporales</taxon>
        <taxon>Streptomycetaceae</taxon>
        <taxon>Streptomyces</taxon>
    </lineage>
</organism>
<evidence type="ECO:0000256" key="2">
    <source>
        <dbReference type="SAM" id="MobiDB-lite"/>
    </source>
</evidence>
<feature type="transmembrane region" description="Helical" evidence="3">
    <location>
        <begin position="12"/>
        <end position="36"/>
    </location>
</feature>
<keyword evidence="5" id="KW-1185">Reference proteome</keyword>
<sequence>MSRRRSAFARTVWCGAELLVTAGVLALLLVVHQLWWTNQQARSGAERTVRALERDWGRGAPGPVPGGASPSGSPAAVPTAEDSSRPPAVPDDRAAPPRPLAYALLRIPSLRLTVPVAPGVGRRDVLDKGFAGHYPGTAPPGRTGNFALAGHRNSHGEPFRDLDRLRPGDHVLVETRDAVHTYAVDAVIPRTSPRDVGVIAAVPRSLVHPGSGYERPGRYLTLTTCAPPLRSTHRLVVWAVLIHSKDVRWGQDR</sequence>
<name>A0ABV9XPS5_9ACTN</name>
<dbReference type="EMBL" id="JBHSJD010000027">
    <property type="protein sequence ID" value="MFC5027024.1"/>
    <property type="molecule type" value="Genomic_DNA"/>
</dbReference>
<dbReference type="InterPro" id="IPR005754">
    <property type="entry name" value="Sortase"/>
</dbReference>
<evidence type="ECO:0000256" key="3">
    <source>
        <dbReference type="SAM" id="Phobius"/>
    </source>
</evidence>
<dbReference type="NCBIfam" id="TIGR01076">
    <property type="entry name" value="sortase_fam"/>
    <property type="match status" value="1"/>
</dbReference>
<dbReference type="InterPro" id="IPR053465">
    <property type="entry name" value="Sortase_Class_E"/>
</dbReference>
<gene>
    <name evidence="4" type="ORF">ACFPM3_33290</name>
</gene>
<keyword evidence="3" id="KW-0812">Transmembrane</keyword>
<keyword evidence="1" id="KW-0378">Hydrolase</keyword>
<feature type="compositionally biased region" description="Low complexity" evidence="2">
    <location>
        <begin position="66"/>
        <end position="78"/>
    </location>
</feature>
<dbReference type="InterPro" id="IPR042003">
    <property type="entry name" value="Sortase_E"/>
</dbReference>
<dbReference type="Proteomes" id="UP001595829">
    <property type="component" value="Unassembled WGS sequence"/>
</dbReference>
<dbReference type="CDD" id="cd05830">
    <property type="entry name" value="Sortase_E"/>
    <property type="match status" value="1"/>
</dbReference>
<evidence type="ECO:0000313" key="4">
    <source>
        <dbReference type="EMBL" id="MFC5027024.1"/>
    </source>
</evidence>
<protein>
    <submittedName>
        <fullName evidence="4">Class E sortase</fullName>
    </submittedName>
</protein>
<dbReference type="Gene3D" id="2.40.260.10">
    <property type="entry name" value="Sortase"/>
    <property type="match status" value="1"/>
</dbReference>
<keyword evidence="3" id="KW-0472">Membrane</keyword>
<keyword evidence="3" id="KW-1133">Transmembrane helix</keyword>
<dbReference type="Pfam" id="PF04203">
    <property type="entry name" value="Sortase"/>
    <property type="match status" value="1"/>
</dbReference>
<dbReference type="InterPro" id="IPR023365">
    <property type="entry name" value="Sortase_dom-sf"/>
</dbReference>
<dbReference type="NCBIfam" id="NF033747">
    <property type="entry name" value="class_E_sortase"/>
    <property type="match status" value="1"/>
</dbReference>
<evidence type="ECO:0000256" key="1">
    <source>
        <dbReference type="ARBA" id="ARBA00022801"/>
    </source>
</evidence>
<proteinExistence type="predicted"/>
<dbReference type="RefSeq" id="WP_345691503.1">
    <property type="nucleotide sequence ID" value="NZ_BAABIT010000001.1"/>
</dbReference>